<dbReference type="CDD" id="cd00082">
    <property type="entry name" value="HisKA"/>
    <property type="match status" value="1"/>
</dbReference>
<comment type="subcellular location">
    <subcellularLocation>
        <location evidence="2">Membrane</location>
    </subcellularLocation>
</comment>
<comment type="catalytic activity">
    <reaction evidence="1">
        <text>ATP + protein L-histidine = ADP + protein N-phospho-L-histidine.</text>
        <dbReference type="EC" id="2.7.13.3"/>
    </reaction>
</comment>
<evidence type="ECO:0000313" key="15">
    <source>
        <dbReference type="EMBL" id="RJP25698.1"/>
    </source>
</evidence>
<evidence type="ECO:0000256" key="7">
    <source>
        <dbReference type="ARBA" id="ARBA00022777"/>
    </source>
</evidence>
<reference evidence="15 16" key="1">
    <citation type="journal article" date="2017" name="ISME J.">
        <title>Energy and carbon metabolisms in a deep terrestrial subsurface fluid microbial community.</title>
        <authorList>
            <person name="Momper L."/>
            <person name="Jungbluth S.P."/>
            <person name="Lee M.D."/>
            <person name="Amend J.P."/>
        </authorList>
    </citation>
    <scope>NUCLEOTIDE SEQUENCE [LARGE SCALE GENOMIC DNA]</scope>
    <source>
        <strain evidence="15">SURF_5</strain>
    </source>
</reference>
<dbReference type="InterPro" id="IPR036097">
    <property type="entry name" value="HisK_dim/P_sf"/>
</dbReference>
<dbReference type="SMART" id="SM00387">
    <property type="entry name" value="HATPase_c"/>
    <property type="match status" value="1"/>
</dbReference>
<dbReference type="PROSITE" id="PS50885">
    <property type="entry name" value="HAMP"/>
    <property type="match status" value="1"/>
</dbReference>
<dbReference type="Pfam" id="PF00512">
    <property type="entry name" value="HisKA"/>
    <property type="match status" value="1"/>
</dbReference>
<dbReference type="SUPFAM" id="SSF55785">
    <property type="entry name" value="PYP-like sensor domain (PAS domain)"/>
    <property type="match status" value="1"/>
</dbReference>
<dbReference type="InterPro" id="IPR003660">
    <property type="entry name" value="HAMP_dom"/>
</dbReference>
<dbReference type="Gene3D" id="3.30.565.10">
    <property type="entry name" value="Histidine kinase-like ATPase, C-terminal domain"/>
    <property type="match status" value="1"/>
</dbReference>
<dbReference type="GO" id="GO:0000155">
    <property type="term" value="F:phosphorelay sensor kinase activity"/>
    <property type="evidence" value="ECO:0007669"/>
    <property type="project" value="InterPro"/>
</dbReference>
<dbReference type="Proteomes" id="UP000265882">
    <property type="component" value="Unassembled WGS sequence"/>
</dbReference>
<evidence type="ECO:0000313" key="16">
    <source>
        <dbReference type="Proteomes" id="UP000265882"/>
    </source>
</evidence>
<dbReference type="AlphaFoldDB" id="A0A3A4NYZ2"/>
<dbReference type="InterPro" id="IPR003661">
    <property type="entry name" value="HisK_dim/P_dom"/>
</dbReference>
<dbReference type="PANTHER" id="PTHR43065">
    <property type="entry name" value="SENSOR HISTIDINE KINASE"/>
    <property type="match status" value="1"/>
</dbReference>
<dbReference type="PRINTS" id="PR00344">
    <property type="entry name" value="BCTRLSENSOR"/>
</dbReference>
<keyword evidence="8" id="KW-0067">ATP-binding</keyword>
<evidence type="ECO:0000256" key="2">
    <source>
        <dbReference type="ARBA" id="ARBA00004370"/>
    </source>
</evidence>
<dbReference type="InterPro" id="IPR004358">
    <property type="entry name" value="Sig_transdc_His_kin-like_C"/>
</dbReference>
<sequence length="631" mass="71414">MKLTIRTKLLLGFLILMLLLVAGYVVAEYRLDKVKRANAKIREEWTEIRLVNEIQLSIDGCVKDLAGYFISGDDNERGMLLRKVRSTVQQVEQLEQLQVVREEEIREEKLHREQELAWINSFKKDFSEIESVLEEILTLEDLRANERAIHLFQELTEQSQTVIEDLKQFRSTAQDELERSIGIARREEQLSDRILMFSVAGMLLVGLACSIVFSKSIATPIIDLRNRSAQIGKGNFDYPKTVSSRDEIGDLDRSLQTMAMNLKELYEKLEDLVQERTEELKKANEHLQQLFNGITDGISVIDRQFKVVNTNSGLRNLIRLSEDAPQSHCYKTCAGRDTICERCPAAQTFNTGQSSAAEMIWHIHGQKLQVEIRTFPLSQNGRPPEMVIEYIKDVTEKRIMEQQLLQSSKLAAIGTLAAGIAHEINNPLSGVAYAAEAAANQLNSYAQKDEVCRYLKTILAEVYRCKAITQGLLDFSRESDTDRELCDMNEVVTSTLELLDFRLKKKRVVIQKNLHRDKAYLIGDAIRLKQVVFNVLCNSLDAVPDGGRIEVSVLKERDSVVTEIVDNGKGILPENLNNIFEPFYTTKPVGRGTGLGLAVCYGIIQKHKGEIRVSSPGKDRGTSVSIRLPDR</sequence>
<keyword evidence="5" id="KW-0808">Transferase</keyword>
<dbReference type="Gene3D" id="6.10.340.10">
    <property type="match status" value="1"/>
</dbReference>
<dbReference type="InterPro" id="IPR003594">
    <property type="entry name" value="HATPase_dom"/>
</dbReference>
<dbReference type="PROSITE" id="PS50109">
    <property type="entry name" value="HIS_KIN"/>
    <property type="match status" value="1"/>
</dbReference>
<dbReference type="SMART" id="SM00388">
    <property type="entry name" value="HisKA"/>
    <property type="match status" value="1"/>
</dbReference>
<dbReference type="SUPFAM" id="SSF158472">
    <property type="entry name" value="HAMP domain-like"/>
    <property type="match status" value="1"/>
</dbReference>
<feature type="domain" description="Histidine kinase" evidence="13">
    <location>
        <begin position="419"/>
        <end position="631"/>
    </location>
</feature>
<accession>A0A3A4NYZ2</accession>
<evidence type="ECO:0000256" key="11">
    <source>
        <dbReference type="SAM" id="MobiDB-lite"/>
    </source>
</evidence>
<evidence type="ECO:0000259" key="14">
    <source>
        <dbReference type="PROSITE" id="PS50885"/>
    </source>
</evidence>
<feature type="transmembrane region" description="Helical" evidence="12">
    <location>
        <begin position="194"/>
        <end position="218"/>
    </location>
</feature>
<dbReference type="Gene3D" id="1.10.287.130">
    <property type="match status" value="1"/>
</dbReference>
<organism evidence="15 16">
    <name type="scientific">Abyssobacteria bacterium (strain SURF_5)</name>
    <dbReference type="NCBI Taxonomy" id="2093360"/>
    <lineage>
        <taxon>Bacteria</taxon>
        <taxon>Pseudomonadati</taxon>
        <taxon>Candidatus Hydrogenedentota</taxon>
        <taxon>Candidatus Abyssobacteria</taxon>
    </lineage>
</organism>
<feature type="domain" description="HAMP" evidence="14">
    <location>
        <begin position="215"/>
        <end position="267"/>
    </location>
</feature>
<dbReference type="CDD" id="cd06225">
    <property type="entry name" value="HAMP"/>
    <property type="match status" value="1"/>
</dbReference>
<dbReference type="GO" id="GO:0005524">
    <property type="term" value="F:ATP binding"/>
    <property type="evidence" value="ECO:0007669"/>
    <property type="project" value="UniProtKB-KW"/>
</dbReference>
<evidence type="ECO:0000256" key="4">
    <source>
        <dbReference type="ARBA" id="ARBA00022553"/>
    </source>
</evidence>
<dbReference type="EC" id="2.7.13.3" evidence="3"/>
<keyword evidence="12" id="KW-0812">Transmembrane</keyword>
<dbReference type="InterPro" id="IPR005467">
    <property type="entry name" value="His_kinase_dom"/>
</dbReference>
<dbReference type="GO" id="GO:0016020">
    <property type="term" value="C:membrane"/>
    <property type="evidence" value="ECO:0007669"/>
    <property type="project" value="UniProtKB-SubCell"/>
</dbReference>
<feature type="compositionally biased region" description="Basic and acidic residues" evidence="11">
    <location>
        <begin position="612"/>
        <end position="621"/>
    </location>
</feature>
<evidence type="ECO:0000256" key="8">
    <source>
        <dbReference type="ARBA" id="ARBA00022840"/>
    </source>
</evidence>
<keyword evidence="9" id="KW-0902">Two-component regulatory system</keyword>
<keyword evidence="10" id="KW-0175">Coiled coil</keyword>
<keyword evidence="6" id="KW-0547">Nucleotide-binding</keyword>
<protein>
    <recommendedName>
        <fullName evidence="3">histidine kinase</fullName>
        <ecNumber evidence="3">2.7.13.3</ecNumber>
    </recommendedName>
</protein>
<proteinExistence type="predicted"/>
<gene>
    <name evidence="15" type="ORF">C4520_02155</name>
</gene>
<keyword evidence="12" id="KW-1133">Transmembrane helix</keyword>
<comment type="caution">
    <text evidence="15">The sequence shown here is derived from an EMBL/GenBank/DDBJ whole genome shotgun (WGS) entry which is preliminary data.</text>
</comment>
<dbReference type="Pfam" id="PF02518">
    <property type="entry name" value="HATPase_c"/>
    <property type="match status" value="1"/>
</dbReference>
<dbReference type="PANTHER" id="PTHR43065:SF10">
    <property type="entry name" value="PEROXIDE STRESS-ACTIVATED HISTIDINE KINASE MAK3"/>
    <property type="match status" value="1"/>
</dbReference>
<keyword evidence="4" id="KW-0597">Phosphoprotein</keyword>
<evidence type="ECO:0000256" key="5">
    <source>
        <dbReference type="ARBA" id="ARBA00022679"/>
    </source>
</evidence>
<dbReference type="InterPro" id="IPR036890">
    <property type="entry name" value="HATPase_C_sf"/>
</dbReference>
<evidence type="ECO:0000256" key="3">
    <source>
        <dbReference type="ARBA" id="ARBA00012438"/>
    </source>
</evidence>
<evidence type="ECO:0000259" key="13">
    <source>
        <dbReference type="PROSITE" id="PS50109"/>
    </source>
</evidence>
<feature type="region of interest" description="Disordered" evidence="11">
    <location>
        <begin position="612"/>
        <end position="631"/>
    </location>
</feature>
<keyword evidence="12" id="KW-0472">Membrane</keyword>
<dbReference type="SUPFAM" id="SSF47384">
    <property type="entry name" value="Homodimeric domain of signal transducing histidine kinase"/>
    <property type="match status" value="1"/>
</dbReference>
<evidence type="ECO:0000256" key="10">
    <source>
        <dbReference type="SAM" id="Coils"/>
    </source>
</evidence>
<dbReference type="Gene3D" id="3.30.450.20">
    <property type="entry name" value="PAS domain"/>
    <property type="match status" value="1"/>
</dbReference>
<name>A0A3A4NYZ2_ABYX5</name>
<dbReference type="SUPFAM" id="SSF55874">
    <property type="entry name" value="ATPase domain of HSP90 chaperone/DNA topoisomerase II/histidine kinase"/>
    <property type="match status" value="1"/>
</dbReference>
<dbReference type="SMART" id="SM00304">
    <property type="entry name" value="HAMP"/>
    <property type="match status" value="1"/>
</dbReference>
<dbReference type="EMBL" id="QZKU01000019">
    <property type="protein sequence ID" value="RJP25698.1"/>
    <property type="molecule type" value="Genomic_DNA"/>
</dbReference>
<evidence type="ECO:0000256" key="12">
    <source>
        <dbReference type="SAM" id="Phobius"/>
    </source>
</evidence>
<evidence type="ECO:0000256" key="6">
    <source>
        <dbReference type="ARBA" id="ARBA00022741"/>
    </source>
</evidence>
<evidence type="ECO:0000256" key="1">
    <source>
        <dbReference type="ARBA" id="ARBA00000085"/>
    </source>
</evidence>
<evidence type="ECO:0000256" key="9">
    <source>
        <dbReference type="ARBA" id="ARBA00023012"/>
    </source>
</evidence>
<dbReference type="InterPro" id="IPR035965">
    <property type="entry name" value="PAS-like_dom_sf"/>
</dbReference>
<keyword evidence="7" id="KW-0418">Kinase</keyword>
<feature type="coiled-coil region" evidence="10">
    <location>
        <begin position="255"/>
        <end position="289"/>
    </location>
</feature>
<dbReference type="Pfam" id="PF00672">
    <property type="entry name" value="HAMP"/>
    <property type="match status" value="1"/>
</dbReference>